<dbReference type="AlphaFoldDB" id="A0A6A8MFB2"/>
<dbReference type="SUPFAM" id="SSF53850">
    <property type="entry name" value="Periplasmic binding protein-like II"/>
    <property type="match status" value="1"/>
</dbReference>
<feature type="domain" description="HTH lysR-type" evidence="5">
    <location>
        <begin position="1"/>
        <end position="58"/>
    </location>
</feature>
<comment type="caution">
    <text evidence="6">The sequence shown here is derived from an EMBL/GenBank/DDBJ whole genome shotgun (WGS) entry which is preliminary data.</text>
</comment>
<keyword evidence="4" id="KW-0804">Transcription</keyword>
<organism evidence="6 7">
    <name type="scientific">Lactobacillus porci</name>
    <dbReference type="NCBI Taxonomy" id="2012477"/>
    <lineage>
        <taxon>Bacteria</taxon>
        <taxon>Bacillati</taxon>
        <taxon>Bacillota</taxon>
        <taxon>Bacilli</taxon>
        <taxon>Lactobacillales</taxon>
        <taxon>Lactobacillaceae</taxon>
        <taxon>Lactobacillus</taxon>
    </lineage>
</organism>
<accession>A0A6A8MFB2</accession>
<dbReference type="InterPro" id="IPR000847">
    <property type="entry name" value="LysR_HTH_N"/>
</dbReference>
<sequence>MLDFRVKTFLTACQLLNFTETARQLNLTQPAVSTQIRYLEREYGVKLFARDGRNLVLTPQGKLLEQAMRHLANDERRIKNQLKNDDLRTLTFGVTKTIGETALIKILAVYVKRHPGVNIKVTCANTASLLRQLQNGSLDFALVEGNFPRDLYAELPLAKEQFIGVAAKQHVFKTPPKRLEDLFSERLLVREPGSGTRNILERGLEQENFALSNFAHFIQLENMHTIIELVKADCGISFLYKAAVAKDLEQGTLRELDLADFSASHGFSFIWSKKSLFGGEFAQTCQELRDCWLEK</sequence>
<evidence type="ECO:0000313" key="7">
    <source>
        <dbReference type="Proteomes" id="UP000438120"/>
    </source>
</evidence>
<keyword evidence="2" id="KW-0805">Transcription regulation</keyword>
<dbReference type="Pfam" id="PF00126">
    <property type="entry name" value="HTH_1"/>
    <property type="match status" value="1"/>
</dbReference>
<dbReference type="Gene3D" id="3.40.190.10">
    <property type="entry name" value="Periplasmic binding protein-like II"/>
    <property type="match status" value="2"/>
</dbReference>
<evidence type="ECO:0000256" key="1">
    <source>
        <dbReference type="ARBA" id="ARBA00009437"/>
    </source>
</evidence>
<dbReference type="InterPro" id="IPR036388">
    <property type="entry name" value="WH-like_DNA-bd_sf"/>
</dbReference>
<dbReference type="PANTHER" id="PTHR30126:SF91">
    <property type="entry name" value="LYSR FAMILY TRANSCRIPTIONAL REGULATOR"/>
    <property type="match status" value="1"/>
</dbReference>
<evidence type="ECO:0000256" key="2">
    <source>
        <dbReference type="ARBA" id="ARBA00023015"/>
    </source>
</evidence>
<dbReference type="Pfam" id="PF03466">
    <property type="entry name" value="LysR_substrate"/>
    <property type="match status" value="1"/>
</dbReference>
<dbReference type="InterPro" id="IPR005119">
    <property type="entry name" value="LysR_subst-bd"/>
</dbReference>
<dbReference type="SUPFAM" id="SSF46785">
    <property type="entry name" value="Winged helix' DNA-binding domain"/>
    <property type="match status" value="1"/>
</dbReference>
<dbReference type="OrthoDB" id="9785745at2"/>
<dbReference type="GO" id="GO:0000976">
    <property type="term" value="F:transcription cis-regulatory region binding"/>
    <property type="evidence" value="ECO:0007669"/>
    <property type="project" value="TreeGrafter"/>
</dbReference>
<dbReference type="EMBL" id="VUMX01000021">
    <property type="protein sequence ID" value="MST87509.1"/>
    <property type="molecule type" value="Genomic_DNA"/>
</dbReference>
<protein>
    <submittedName>
        <fullName evidence="6">LysR family transcriptional regulator</fullName>
    </submittedName>
</protein>
<dbReference type="PROSITE" id="PS50931">
    <property type="entry name" value="HTH_LYSR"/>
    <property type="match status" value="1"/>
</dbReference>
<dbReference type="GO" id="GO:0003700">
    <property type="term" value="F:DNA-binding transcription factor activity"/>
    <property type="evidence" value="ECO:0007669"/>
    <property type="project" value="InterPro"/>
</dbReference>
<dbReference type="PRINTS" id="PR00039">
    <property type="entry name" value="HTHLYSR"/>
</dbReference>
<name>A0A6A8MFB2_9LACO</name>
<reference evidence="6 7" key="1">
    <citation type="submission" date="2019-08" db="EMBL/GenBank/DDBJ databases">
        <title>In-depth cultivation of the pig gut microbiome towards novel bacterial diversity and tailored functional studies.</title>
        <authorList>
            <person name="Wylensek D."/>
            <person name="Hitch T.C.A."/>
            <person name="Clavel T."/>
        </authorList>
    </citation>
    <scope>NUCLEOTIDE SEQUENCE [LARGE SCALE GENOMIC DNA]</scope>
    <source>
        <strain evidence="6 7">Bifido-178-WT-2B</strain>
    </source>
</reference>
<dbReference type="PANTHER" id="PTHR30126">
    <property type="entry name" value="HTH-TYPE TRANSCRIPTIONAL REGULATOR"/>
    <property type="match status" value="1"/>
</dbReference>
<evidence type="ECO:0000256" key="3">
    <source>
        <dbReference type="ARBA" id="ARBA00023125"/>
    </source>
</evidence>
<evidence type="ECO:0000256" key="4">
    <source>
        <dbReference type="ARBA" id="ARBA00023163"/>
    </source>
</evidence>
<keyword evidence="7" id="KW-1185">Reference proteome</keyword>
<dbReference type="Proteomes" id="UP000438120">
    <property type="component" value="Unassembled WGS sequence"/>
</dbReference>
<comment type="similarity">
    <text evidence="1">Belongs to the LysR transcriptional regulatory family.</text>
</comment>
<keyword evidence="3" id="KW-0238">DNA-binding</keyword>
<evidence type="ECO:0000259" key="5">
    <source>
        <dbReference type="PROSITE" id="PS50931"/>
    </source>
</evidence>
<proteinExistence type="inferred from homology"/>
<dbReference type="InterPro" id="IPR036390">
    <property type="entry name" value="WH_DNA-bd_sf"/>
</dbReference>
<dbReference type="RefSeq" id="WP_154549115.1">
    <property type="nucleotide sequence ID" value="NZ_VUMX01000021.1"/>
</dbReference>
<evidence type="ECO:0000313" key="6">
    <source>
        <dbReference type="EMBL" id="MST87509.1"/>
    </source>
</evidence>
<gene>
    <name evidence="6" type="ORF">FYJ62_07710</name>
</gene>
<dbReference type="Gene3D" id="1.10.10.10">
    <property type="entry name" value="Winged helix-like DNA-binding domain superfamily/Winged helix DNA-binding domain"/>
    <property type="match status" value="1"/>
</dbReference>